<comment type="caution">
    <text evidence="1">The sequence shown here is derived from an EMBL/GenBank/DDBJ whole genome shotgun (WGS) entry which is preliminary data.</text>
</comment>
<accession>A0ABU1UTJ1</accession>
<reference evidence="1 2" key="1">
    <citation type="submission" date="2023-07" db="EMBL/GenBank/DDBJ databases">
        <title>Sorghum-associated microbial communities from plants grown in Nebraska, USA.</title>
        <authorList>
            <person name="Schachtman D."/>
        </authorList>
    </citation>
    <scope>NUCLEOTIDE SEQUENCE [LARGE SCALE GENOMIC DNA]</scope>
    <source>
        <strain evidence="1 2">BE190</strain>
    </source>
</reference>
<name>A0ABU1UTJ1_9GAMM</name>
<protein>
    <recommendedName>
        <fullName evidence="3">SapC protein</fullName>
    </recommendedName>
</protein>
<dbReference type="EMBL" id="JAVDVX010000001">
    <property type="protein sequence ID" value="MDR7088497.1"/>
    <property type="molecule type" value="Genomic_DNA"/>
</dbReference>
<dbReference type="InterPro" id="IPR010836">
    <property type="entry name" value="SapC"/>
</dbReference>
<evidence type="ECO:0000313" key="1">
    <source>
        <dbReference type="EMBL" id="MDR7088497.1"/>
    </source>
</evidence>
<evidence type="ECO:0008006" key="3">
    <source>
        <dbReference type="Google" id="ProtNLM"/>
    </source>
</evidence>
<organism evidence="1 2">
    <name type="scientific">Cellvibrio fibrivorans</name>
    <dbReference type="NCBI Taxonomy" id="126350"/>
    <lineage>
        <taxon>Bacteria</taxon>
        <taxon>Pseudomonadati</taxon>
        <taxon>Pseudomonadota</taxon>
        <taxon>Gammaproteobacteria</taxon>
        <taxon>Cellvibrionales</taxon>
        <taxon>Cellvibrionaceae</taxon>
        <taxon>Cellvibrio</taxon>
    </lineage>
</organism>
<sequence>MAKNELLSNVTHKDLKIIQGHTSRGGDNVGYAAIIPWEFRQAAACYPIFFRRTKSDNQFEVVALFGFAPDENLYVSDQRREDIYIPLSVARIPFAIGYTQDTETGQREPVVHVDMDHPRVSFTEGNPVFLEHGGNSPYLDNINSILAELINGVNVCKRFTDILQAEDLLEPFVLKITLDNGQQIEMGGFYTINEKVLRDLNAEQLARLHSQNFLELIYMSIASLANIKKLINKKNALLKNKI</sequence>
<dbReference type="Pfam" id="PF07277">
    <property type="entry name" value="SapC"/>
    <property type="match status" value="1"/>
</dbReference>
<gene>
    <name evidence="1" type="ORF">J2X05_000500</name>
</gene>
<dbReference type="RefSeq" id="WP_310068198.1">
    <property type="nucleotide sequence ID" value="NZ_JAVDVX010000001.1"/>
</dbReference>
<dbReference type="Proteomes" id="UP001253595">
    <property type="component" value="Unassembled WGS sequence"/>
</dbReference>
<keyword evidence="2" id="KW-1185">Reference proteome</keyword>
<evidence type="ECO:0000313" key="2">
    <source>
        <dbReference type="Proteomes" id="UP001253595"/>
    </source>
</evidence>
<proteinExistence type="predicted"/>